<dbReference type="HOGENOM" id="CLU_050420_1_0_1"/>
<sequence length="348" mass="39344">MAVRHGSEVTQYNTPSKPLHSDGSVNCVKCKRILQVLTQTEQEHLVYEGVTYNDYIYIIGHLEDAECQKTRHRLTFFPYTECLMASTPLPAHESILCVVRIRLGSILESIPVSGRVYFDIRSAALVRKDSIIGVPDGLVKIWSECNATAQRILLMEAVFSQTDDQVMNKLRDYVHNEPDLLLACKIVFKQVSHYHSPRRRTARQLQASRVMMESKWNSSVGDAEFTRVVVGGHKWFAVSSVQIHVWIRQPGDSDINLDLLDSNYYGFGTLYPAVDLSDVNRVFQCSLALVKNAVMAELPAGIVDTGVEEWSPPDHLLDAGTLQQRLVMAAKETAYERYCRWHTTVSRG</sequence>
<keyword evidence="2" id="KW-1185">Reference proteome</keyword>
<gene>
    <name evidence="1" type="ORF">SCLCIDRAFT_23975</name>
</gene>
<proteinExistence type="predicted"/>
<reference evidence="2" key="2">
    <citation type="submission" date="2015-01" db="EMBL/GenBank/DDBJ databases">
        <title>Evolutionary Origins and Diversification of the Mycorrhizal Mutualists.</title>
        <authorList>
            <consortium name="DOE Joint Genome Institute"/>
            <consortium name="Mycorrhizal Genomics Consortium"/>
            <person name="Kohler A."/>
            <person name="Kuo A."/>
            <person name="Nagy L.G."/>
            <person name="Floudas D."/>
            <person name="Copeland A."/>
            <person name="Barry K.W."/>
            <person name="Cichocki N."/>
            <person name="Veneault-Fourrey C."/>
            <person name="LaButti K."/>
            <person name="Lindquist E.A."/>
            <person name="Lipzen A."/>
            <person name="Lundell T."/>
            <person name="Morin E."/>
            <person name="Murat C."/>
            <person name="Riley R."/>
            <person name="Ohm R."/>
            <person name="Sun H."/>
            <person name="Tunlid A."/>
            <person name="Henrissat B."/>
            <person name="Grigoriev I.V."/>
            <person name="Hibbett D.S."/>
            <person name="Martin F."/>
        </authorList>
    </citation>
    <scope>NUCLEOTIDE SEQUENCE [LARGE SCALE GENOMIC DNA]</scope>
    <source>
        <strain evidence="2">Foug A</strain>
    </source>
</reference>
<dbReference type="Proteomes" id="UP000053989">
    <property type="component" value="Unassembled WGS sequence"/>
</dbReference>
<evidence type="ECO:0000313" key="2">
    <source>
        <dbReference type="Proteomes" id="UP000053989"/>
    </source>
</evidence>
<protein>
    <submittedName>
        <fullName evidence="1">Uncharacterized protein</fullName>
    </submittedName>
</protein>
<dbReference type="OrthoDB" id="2655641at2759"/>
<dbReference type="EMBL" id="KN822032">
    <property type="protein sequence ID" value="KIM63807.1"/>
    <property type="molecule type" value="Genomic_DNA"/>
</dbReference>
<dbReference type="AlphaFoldDB" id="A0A0C3AFU9"/>
<organism evidence="1 2">
    <name type="scientific">Scleroderma citrinum Foug A</name>
    <dbReference type="NCBI Taxonomy" id="1036808"/>
    <lineage>
        <taxon>Eukaryota</taxon>
        <taxon>Fungi</taxon>
        <taxon>Dikarya</taxon>
        <taxon>Basidiomycota</taxon>
        <taxon>Agaricomycotina</taxon>
        <taxon>Agaricomycetes</taxon>
        <taxon>Agaricomycetidae</taxon>
        <taxon>Boletales</taxon>
        <taxon>Sclerodermatineae</taxon>
        <taxon>Sclerodermataceae</taxon>
        <taxon>Scleroderma</taxon>
    </lineage>
</organism>
<dbReference type="InParanoid" id="A0A0C3AFU9"/>
<name>A0A0C3AFU9_9AGAM</name>
<reference evidence="1 2" key="1">
    <citation type="submission" date="2014-04" db="EMBL/GenBank/DDBJ databases">
        <authorList>
            <consortium name="DOE Joint Genome Institute"/>
            <person name="Kuo A."/>
            <person name="Kohler A."/>
            <person name="Nagy L.G."/>
            <person name="Floudas D."/>
            <person name="Copeland A."/>
            <person name="Barry K.W."/>
            <person name="Cichocki N."/>
            <person name="Veneault-Fourrey C."/>
            <person name="LaButti K."/>
            <person name="Lindquist E.A."/>
            <person name="Lipzen A."/>
            <person name="Lundell T."/>
            <person name="Morin E."/>
            <person name="Murat C."/>
            <person name="Sun H."/>
            <person name="Tunlid A."/>
            <person name="Henrissat B."/>
            <person name="Grigoriev I.V."/>
            <person name="Hibbett D.S."/>
            <person name="Martin F."/>
            <person name="Nordberg H.P."/>
            <person name="Cantor M.N."/>
            <person name="Hua S.X."/>
        </authorList>
    </citation>
    <scope>NUCLEOTIDE SEQUENCE [LARGE SCALE GENOMIC DNA]</scope>
    <source>
        <strain evidence="1 2">Foug A</strain>
    </source>
</reference>
<evidence type="ECO:0000313" key="1">
    <source>
        <dbReference type="EMBL" id="KIM63807.1"/>
    </source>
</evidence>
<accession>A0A0C3AFU9</accession>